<dbReference type="EMBL" id="JBHSXN010000005">
    <property type="protein sequence ID" value="MFC6955121.1"/>
    <property type="molecule type" value="Genomic_DNA"/>
</dbReference>
<dbReference type="InterPro" id="IPR012340">
    <property type="entry name" value="NA-bd_OB-fold"/>
</dbReference>
<protein>
    <submittedName>
        <fullName evidence="2">Zn-ribbon domain-containing OB-fold protein</fullName>
    </submittedName>
</protein>
<sequence>MSGDEDVADAGYDEWIDAVRAGEGYYLSCENDHGSLPPRRVCPHCGSLDIEETPLPDSGELKTFTITHVATPNFADDTPYAVGIARFGDVRVTGQLRDVDVEDVEVGMQVAIDVAETETTGDDLVVFRSQ</sequence>
<evidence type="ECO:0000313" key="2">
    <source>
        <dbReference type="EMBL" id="MFC6955121.1"/>
    </source>
</evidence>
<dbReference type="InterPro" id="IPR052513">
    <property type="entry name" value="Thioester_dehydratase-like"/>
</dbReference>
<proteinExistence type="predicted"/>
<dbReference type="SUPFAM" id="SSF50249">
    <property type="entry name" value="Nucleic acid-binding proteins"/>
    <property type="match status" value="1"/>
</dbReference>
<dbReference type="InterPro" id="IPR002878">
    <property type="entry name" value="ChsH2_C"/>
</dbReference>
<reference evidence="2 3" key="1">
    <citation type="journal article" date="2019" name="Int. J. Syst. Evol. Microbiol.">
        <title>The Global Catalogue of Microorganisms (GCM) 10K type strain sequencing project: providing services to taxonomists for standard genome sequencing and annotation.</title>
        <authorList>
            <consortium name="The Broad Institute Genomics Platform"/>
            <consortium name="The Broad Institute Genome Sequencing Center for Infectious Disease"/>
            <person name="Wu L."/>
            <person name="Ma J."/>
        </authorList>
    </citation>
    <scope>NUCLEOTIDE SEQUENCE [LARGE SCALE GENOMIC DNA]</scope>
    <source>
        <strain evidence="2 3">GX26</strain>
    </source>
</reference>
<organism evidence="2 3">
    <name type="scientific">Halorubellus litoreus</name>
    <dbReference type="NCBI Taxonomy" id="755308"/>
    <lineage>
        <taxon>Archaea</taxon>
        <taxon>Methanobacteriati</taxon>
        <taxon>Methanobacteriota</taxon>
        <taxon>Stenosarchaea group</taxon>
        <taxon>Halobacteria</taxon>
        <taxon>Halobacteriales</taxon>
        <taxon>Halorubellaceae</taxon>
        <taxon>Halorubellus</taxon>
    </lineage>
</organism>
<dbReference type="RefSeq" id="WP_336352058.1">
    <property type="nucleotide sequence ID" value="NZ_JAZAQL010000005.1"/>
</dbReference>
<accession>A0ABD5VM71</accession>
<dbReference type="PANTHER" id="PTHR34075:SF5">
    <property type="entry name" value="BLR3430 PROTEIN"/>
    <property type="match status" value="1"/>
</dbReference>
<dbReference type="Proteomes" id="UP001596395">
    <property type="component" value="Unassembled WGS sequence"/>
</dbReference>
<feature type="domain" description="ChsH2 C-terminal OB-fold" evidence="1">
    <location>
        <begin position="53"/>
        <end position="113"/>
    </location>
</feature>
<evidence type="ECO:0000259" key="1">
    <source>
        <dbReference type="Pfam" id="PF01796"/>
    </source>
</evidence>
<dbReference type="AlphaFoldDB" id="A0ABD5VM71"/>
<keyword evidence="3" id="KW-1185">Reference proteome</keyword>
<dbReference type="PANTHER" id="PTHR34075">
    <property type="entry name" value="BLR3430 PROTEIN"/>
    <property type="match status" value="1"/>
</dbReference>
<dbReference type="Pfam" id="PF01796">
    <property type="entry name" value="OB_ChsH2_C"/>
    <property type="match status" value="1"/>
</dbReference>
<comment type="caution">
    <text evidence="2">The sequence shown here is derived from an EMBL/GenBank/DDBJ whole genome shotgun (WGS) entry which is preliminary data.</text>
</comment>
<evidence type="ECO:0000313" key="3">
    <source>
        <dbReference type="Proteomes" id="UP001596395"/>
    </source>
</evidence>
<name>A0ABD5VM71_9EURY</name>
<gene>
    <name evidence="2" type="ORF">ACFQGB_19845</name>
</gene>